<protein>
    <recommendedName>
        <fullName evidence="6">TVP38/TMEM64 family membrane protein</fullName>
    </recommendedName>
</protein>
<evidence type="ECO:0000259" key="7">
    <source>
        <dbReference type="Pfam" id="PF09335"/>
    </source>
</evidence>
<feature type="domain" description="VTT" evidence="7">
    <location>
        <begin position="68"/>
        <end position="183"/>
    </location>
</feature>
<dbReference type="PANTHER" id="PTHR12677:SF59">
    <property type="entry name" value="GOLGI APPARATUS MEMBRANE PROTEIN TVP38-RELATED"/>
    <property type="match status" value="1"/>
</dbReference>
<dbReference type="InterPro" id="IPR015414">
    <property type="entry name" value="TMEM64"/>
</dbReference>
<keyword evidence="5 6" id="KW-0472">Membrane</keyword>
<dbReference type="Pfam" id="PF09335">
    <property type="entry name" value="VTT_dom"/>
    <property type="match status" value="1"/>
</dbReference>
<dbReference type="Proteomes" id="UP001403385">
    <property type="component" value="Unassembled WGS sequence"/>
</dbReference>
<keyword evidence="2 6" id="KW-1003">Cell membrane</keyword>
<evidence type="ECO:0000256" key="3">
    <source>
        <dbReference type="ARBA" id="ARBA00022692"/>
    </source>
</evidence>
<evidence type="ECO:0000256" key="2">
    <source>
        <dbReference type="ARBA" id="ARBA00022475"/>
    </source>
</evidence>
<feature type="transmembrane region" description="Helical" evidence="6">
    <location>
        <begin position="80"/>
        <end position="103"/>
    </location>
</feature>
<gene>
    <name evidence="8" type="ORF">AAG747_01175</name>
</gene>
<proteinExistence type="inferred from homology"/>
<comment type="similarity">
    <text evidence="6">Belongs to the TVP38/TMEM64 family.</text>
</comment>
<dbReference type="EMBL" id="JBDKWZ010000001">
    <property type="protein sequence ID" value="MEN7546498.1"/>
    <property type="molecule type" value="Genomic_DNA"/>
</dbReference>
<keyword evidence="3 6" id="KW-0812">Transmembrane</keyword>
<comment type="subcellular location">
    <subcellularLocation>
        <location evidence="1 6">Cell membrane</location>
        <topology evidence="1 6">Multi-pass membrane protein</topology>
    </subcellularLocation>
</comment>
<feature type="transmembrane region" description="Helical" evidence="6">
    <location>
        <begin position="50"/>
        <end position="74"/>
    </location>
</feature>
<dbReference type="AlphaFoldDB" id="A0AAW9S551"/>
<dbReference type="InterPro" id="IPR032816">
    <property type="entry name" value="VTT_dom"/>
</dbReference>
<name>A0AAW9S551_9BACT</name>
<sequence>MKIIIQILKENRVSTSVLLLLAIMPLIVSSTIGTLALVNESQVNNYHWGYWLGFALMTAFTMAFALTPTTFVAILSGYLIAWQAVFTVVPAYCLALVIGYFLAKWLDHGRFFQSLMKIKEAEEVIARLEAEQLKIIVLARLSPVLPFAVTSFVLSMAGARLRTFLLGGMMGMLPRTLLAIWVGIQTKEFFSSYKQEEEYLYFQVLTVVLIVISVWGLISVFGKALKKSPTRHHNIE</sequence>
<feature type="transmembrane region" description="Helical" evidence="6">
    <location>
        <begin position="164"/>
        <end position="184"/>
    </location>
</feature>
<feature type="transmembrane region" description="Helical" evidence="6">
    <location>
        <begin position="199"/>
        <end position="221"/>
    </location>
</feature>
<evidence type="ECO:0000256" key="4">
    <source>
        <dbReference type="ARBA" id="ARBA00022989"/>
    </source>
</evidence>
<accession>A0AAW9S551</accession>
<organism evidence="8 9">
    <name type="scientific">Rapidithrix thailandica</name>
    <dbReference type="NCBI Taxonomy" id="413964"/>
    <lineage>
        <taxon>Bacteria</taxon>
        <taxon>Pseudomonadati</taxon>
        <taxon>Bacteroidota</taxon>
        <taxon>Cytophagia</taxon>
        <taxon>Cytophagales</taxon>
        <taxon>Flammeovirgaceae</taxon>
        <taxon>Rapidithrix</taxon>
    </lineage>
</organism>
<keyword evidence="4 6" id="KW-1133">Transmembrane helix</keyword>
<dbReference type="RefSeq" id="WP_346819284.1">
    <property type="nucleotide sequence ID" value="NZ_JBDKWZ010000001.1"/>
</dbReference>
<evidence type="ECO:0000256" key="5">
    <source>
        <dbReference type="ARBA" id="ARBA00023136"/>
    </source>
</evidence>
<keyword evidence="9" id="KW-1185">Reference proteome</keyword>
<feature type="transmembrane region" description="Helical" evidence="6">
    <location>
        <begin position="17"/>
        <end position="38"/>
    </location>
</feature>
<dbReference type="PANTHER" id="PTHR12677">
    <property type="entry name" value="GOLGI APPARATUS MEMBRANE PROTEIN TVP38-RELATED"/>
    <property type="match status" value="1"/>
</dbReference>
<evidence type="ECO:0000256" key="6">
    <source>
        <dbReference type="RuleBase" id="RU366058"/>
    </source>
</evidence>
<evidence type="ECO:0000313" key="9">
    <source>
        <dbReference type="Proteomes" id="UP001403385"/>
    </source>
</evidence>
<evidence type="ECO:0000256" key="1">
    <source>
        <dbReference type="ARBA" id="ARBA00004651"/>
    </source>
</evidence>
<evidence type="ECO:0000313" key="8">
    <source>
        <dbReference type="EMBL" id="MEN7546498.1"/>
    </source>
</evidence>
<dbReference type="GO" id="GO:0005886">
    <property type="term" value="C:plasma membrane"/>
    <property type="evidence" value="ECO:0007669"/>
    <property type="project" value="UniProtKB-SubCell"/>
</dbReference>
<comment type="caution">
    <text evidence="8">The sequence shown here is derived from an EMBL/GenBank/DDBJ whole genome shotgun (WGS) entry which is preliminary data.</text>
</comment>
<reference evidence="8 9" key="1">
    <citation type="submission" date="2024-04" db="EMBL/GenBank/DDBJ databases">
        <title>Novel genus in family Flammeovirgaceae.</title>
        <authorList>
            <person name="Nguyen T.H."/>
            <person name="Vuong T.Q."/>
            <person name="Le H."/>
            <person name="Kim S.-G."/>
        </authorList>
    </citation>
    <scope>NUCLEOTIDE SEQUENCE [LARGE SCALE GENOMIC DNA]</scope>
    <source>
        <strain evidence="8 9">JCM 23209</strain>
    </source>
</reference>